<dbReference type="Proteomes" id="UP000821866">
    <property type="component" value="Chromosome 4"/>
</dbReference>
<dbReference type="PANTHER" id="PTHR10083">
    <property type="entry name" value="KUNITZ-TYPE PROTEASE INHIBITOR-RELATED"/>
    <property type="match status" value="1"/>
</dbReference>
<protein>
    <recommendedName>
        <fullName evidence="10">BPTI/Kunitz inhibitor domain-containing protein</fullName>
    </recommendedName>
</protein>
<evidence type="ECO:0000256" key="8">
    <source>
        <dbReference type="ARBA" id="ARBA00054786"/>
    </source>
</evidence>
<keyword evidence="2" id="KW-0964">Secreted</keyword>
<keyword evidence="3" id="KW-0646">Protease inhibitor</keyword>
<feature type="domain" description="BPTI/Kunitz inhibitor" evidence="10">
    <location>
        <begin position="127"/>
        <end position="177"/>
    </location>
</feature>
<evidence type="ECO:0000256" key="9">
    <source>
        <dbReference type="ARBA" id="ARBA00063785"/>
    </source>
</evidence>
<keyword evidence="4" id="KW-0677">Repeat</keyword>
<evidence type="ECO:0000256" key="5">
    <source>
        <dbReference type="ARBA" id="ARBA00022900"/>
    </source>
</evidence>
<evidence type="ECO:0000256" key="4">
    <source>
        <dbReference type="ARBA" id="ARBA00022737"/>
    </source>
</evidence>
<keyword evidence="7" id="KW-0873">Pyrrolidone carboxylic acid</keyword>
<reference evidence="11" key="2">
    <citation type="submission" date="2021-09" db="EMBL/GenBank/DDBJ databases">
        <authorList>
            <person name="Jia N."/>
            <person name="Wang J."/>
            <person name="Shi W."/>
            <person name="Du L."/>
            <person name="Sun Y."/>
            <person name="Zhan W."/>
            <person name="Jiang J."/>
            <person name="Wang Q."/>
            <person name="Zhang B."/>
            <person name="Ji P."/>
            <person name="Sakyi L.B."/>
            <person name="Cui X."/>
            <person name="Yuan T."/>
            <person name="Jiang B."/>
            <person name="Yang W."/>
            <person name="Lam T.T.-Y."/>
            <person name="Chang Q."/>
            <person name="Ding S."/>
            <person name="Wang X."/>
            <person name="Zhu J."/>
            <person name="Ruan X."/>
            <person name="Zhao L."/>
            <person name="Wei J."/>
            <person name="Que T."/>
            <person name="Du C."/>
            <person name="Cheng J."/>
            <person name="Dai P."/>
            <person name="Han X."/>
            <person name="Huang E."/>
            <person name="Gao Y."/>
            <person name="Liu J."/>
            <person name="Shao H."/>
            <person name="Ye R."/>
            <person name="Li L."/>
            <person name="Wei W."/>
            <person name="Wang X."/>
            <person name="Wang C."/>
            <person name="Huo Q."/>
            <person name="Li W."/>
            <person name="Guo W."/>
            <person name="Chen H."/>
            <person name="Chen S."/>
            <person name="Zhou L."/>
            <person name="Zhou L."/>
            <person name="Ni X."/>
            <person name="Tian J."/>
            <person name="Zhou Y."/>
            <person name="Sheng Y."/>
            <person name="Liu T."/>
            <person name="Pan Y."/>
            <person name="Xia L."/>
            <person name="Li J."/>
            <person name="Zhao F."/>
            <person name="Cao W."/>
        </authorList>
    </citation>
    <scope>NUCLEOTIDE SEQUENCE</scope>
    <source>
        <strain evidence="11">Rmic-2018</strain>
        <tissue evidence="11">Larvae</tissue>
    </source>
</reference>
<accession>A0A9J6E0F4</accession>
<evidence type="ECO:0000256" key="1">
    <source>
        <dbReference type="ARBA" id="ARBA00004613"/>
    </source>
</evidence>
<dbReference type="GO" id="GO:0004867">
    <property type="term" value="F:serine-type endopeptidase inhibitor activity"/>
    <property type="evidence" value="ECO:0007669"/>
    <property type="project" value="UniProtKB-KW"/>
</dbReference>
<evidence type="ECO:0000256" key="7">
    <source>
        <dbReference type="ARBA" id="ARBA00023283"/>
    </source>
</evidence>
<evidence type="ECO:0000259" key="10">
    <source>
        <dbReference type="PROSITE" id="PS50279"/>
    </source>
</evidence>
<dbReference type="GO" id="GO:0005576">
    <property type="term" value="C:extracellular region"/>
    <property type="evidence" value="ECO:0007669"/>
    <property type="project" value="UniProtKB-SubCell"/>
</dbReference>
<dbReference type="CDD" id="cd00109">
    <property type="entry name" value="Kunitz-type"/>
    <property type="match status" value="3"/>
</dbReference>
<keyword evidence="12" id="KW-1185">Reference proteome</keyword>
<reference evidence="11" key="1">
    <citation type="journal article" date="2020" name="Cell">
        <title>Large-Scale Comparative Analyses of Tick Genomes Elucidate Their Genetic Diversity and Vector Capacities.</title>
        <authorList>
            <consortium name="Tick Genome and Microbiome Consortium (TIGMIC)"/>
            <person name="Jia N."/>
            <person name="Wang J."/>
            <person name="Shi W."/>
            <person name="Du L."/>
            <person name="Sun Y."/>
            <person name="Zhan W."/>
            <person name="Jiang J.F."/>
            <person name="Wang Q."/>
            <person name="Zhang B."/>
            <person name="Ji P."/>
            <person name="Bell-Sakyi L."/>
            <person name="Cui X.M."/>
            <person name="Yuan T.T."/>
            <person name="Jiang B.G."/>
            <person name="Yang W.F."/>
            <person name="Lam T.T."/>
            <person name="Chang Q.C."/>
            <person name="Ding S.J."/>
            <person name="Wang X.J."/>
            <person name="Zhu J.G."/>
            <person name="Ruan X.D."/>
            <person name="Zhao L."/>
            <person name="Wei J.T."/>
            <person name="Ye R.Z."/>
            <person name="Que T.C."/>
            <person name="Du C.H."/>
            <person name="Zhou Y.H."/>
            <person name="Cheng J.X."/>
            <person name="Dai P.F."/>
            <person name="Guo W.B."/>
            <person name="Han X.H."/>
            <person name="Huang E.J."/>
            <person name="Li L.F."/>
            <person name="Wei W."/>
            <person name="Gao Y.C."/>
            <person name="Liu J.Z."/>
            <person name="Shao H.Z."/>
            <person name="Wang X."/>
            <person name="Wang C.C."/>
            <person name="Yang T.C."/>
            <person name="Huo Q.B."/>
            <person name="Li W."/>
            <person name="Chen H.Y."/>
            <person name="Chen S.E."/>
            <person name="Zhou L.G."/>
            <person name="Ni X.B."/>
            <person name="Tian J.H."/>
            <person name="Sheng Y."/>
            <person name="Liu T."/>
            <person name="Pan Y.S."/>
            <person name="Xia L.Y."/>
            <person name="Li J."/>
            <person name="Zhao F."/>
            <person name="Cao W.C."/>
        </authorList>
    </citation>
    <scope>NUCLEOTIDE SEQUENCE</scope>
    <source>
        <strain evidence="11">Rmic-2018</strain>
    </source>
</reference>
<dbReference type="InterPro" id="IPR036880">
    <property type="entry name" value="Kunitz_BPTI_sf"/>
</dbReference>
<dbReference type="PROSITE" id="PS00280">
    <property type="entry name" value="BPTI_KUNITZ_1"/>
    <property type="match status" value="3"/>
</dbReference>
<dbReference type="InterPro" id="IPR002223">
    <property type="entry name" value="Kunitz_BPTI"/>
</dbReference>
<dbReference type="InterPro" id="IPR050098">
    <property type="entry name" value="TFPI/VKTCI-like"/>
</dbReference>
<dbReference type="PRINTS" id="PR00759">
    <property type="entry name" value="BASICPTASE"/>
</dbReference>
<comment type="subcellular location">
    <subcellularLocation>
        <location evidence="1">Secreted</location>
    </subcellularLocation>
</comment>
<evidence type="ECO:0000256" key="3">
    <source>
        <dbReference type="ARBA" id="ARBA00022690"/>
    </source>
</evidence>
<evidence type="ECO:0000313" key="11">
    <source>
        <dbReference type="EMBL" id="KAH8027725.1"/>
    </source>
</evidence>
<dbReference type="PROSITE" id="PS50279">
    <property type="entry name" value="BPTI_KUNITZ_2"/>
    <property type="match status" value="3"/>
</dbReference>
<dbReference type="SMART" id="SM00131">
    <property type="entry name" value="KU"/>
    <property type="match status" value="3"/>
</dbReference>
<dbReference type="VEuPathDB" id="VectorBase:LOC119167170"/>
<gene>
    <name evidence="11" type="ORF">HPB51_007507</name>
</gene>
<organism evidence="11 12">
    <name type="scientific">Rhipicephalus microplus</name>
    <name type="common">Cattle tick</name>
    <name type="synonym">Boophilus microplus</name>
    <dbReference type="NCBI Taxonomy" id="6941"/>
    <lineage>
        <taxon>Eukaryota</taxon>
        <taxon>Metazoa</taxon>
        <taxon>Ecdysozoa</taxon>
        <taxon>Arthropoda</taxon>
        <taxon>Chelicerata</taxon>
        <taxon>Arachnida</taxon>
        <taxon>Acari</taxon>
        <taxon>Parasitiformes</taxon>
        <taxon>Ixodida</taxon>
        <taxon>Ixodoidea</taxon>
        <taxon>Ixodidae</taxon>
        <taxon>Rhipicephalinae</taxon>
        <taxon>Rhipicephalus</taxon>
        <taxon>Boophilus</taxon>
    </lineage>
</organism>
<dbReference type="SUPFAM" id="SSF57362">
    <property type="entry name" value="BPTI-like"/>
    <property type="match status" value="3"/>
</dbReference>
<keyword evidence="5" id="KW-0722">Serine protease inhibitor</keyword>
<name>A0A9J6E0F4_RHIMP</name>
<feature type="domain" description="BPTI/Kunitz inhibitor" evidence="10">
    <location>
        <begin position="67"/>
        <end position="117"/>
    </location>
</feature>
<feature type="domain" description="BPTI/Kunitz inhibitor" evidence="10">
    <location>
        <begin position="188"/>
        <end position="238"/>
    </location>
</feature>
<comment type="caution">
    <text evidence="11">The sequence shown here is derived from an EMBL/GenBank/DDBJ whole genome shotgun (WGS) entry which is preliminary data.</text>
</comment>
<dbReference type="Pfam" id="PF00014">
    <property type="entry name" value="Kunitz_BPTI"/>
    <property type="match status" value="3"/>
</dbReference>
<dbReference type="EMBL" id="JABSTU010000006">
    <property type="protein sequence ID" value="KAH8027725.1"/>
    <property type="molecule type" value="Genomic_DNA"/>
</dbReference>
<dbReference type="FunFam" id="4.10.410.10:FF:000020">
    <property type="entry name" value="Collagen, type VI, alpha 3"/>
    <property type="match status" value="2"/>
</dbReference>
<dbReference type="FunFam" id="4.10.410.10:FF:000021">
    <property type="entry name" value="Serine protease inhibitor, putative"/>
    <property type="match status" value="1"/>
</dbReference>
<comment type="subunit">
    <text evidence="9">Interacts with host thrombin and trypsin.</text>
</comment>
<dbReference type="InterPro" id="IPR020901">
    <property type="entry name" value="Prtase_inh_Kunz-CS"/>
</dbReference>
<comment type="function">
    <text evidence="8">Midgut thrombin inhibitor that plays a major role in keeping the midgut microenvironment at low hemostatic and inflammatory tonus. Also inhibits FXIa (F11), kallikrein (KLK1), neutrophil elastase (ELANE) and cathepsin G (CTSG), which play a role in the contact pathway of the coagulation cascade. Also abrogates platelet aggregation by cathepsin G and plasmin, and attenuates tissue factor (F3) pathway inhibitor cleavage by elastase. In vivo, inhibits thrombosis and promotes bleeding in mice.</text>
</comment>
<dbReference type="AlphaFoldDB" id="A0A9J6E0F4"/>
<proteinExistence type="predicted"/>
<sequence length="266" mass="30465">MSARTRERLPPPLLHWTKYAWEMRACAAALWQYGDAGSLRRLAGNAENTIVPSGQASSSAEGRRRRCYLPPETGVCRARIPKWYYDHLTGQCKEFIYGGCGGNRNQFSTIEECLAECAPRRHVPRSCYEAPETGRCRARHPSWYFDSRLGHCKMFIYGGCDGNRNRFSTEEECMGTCSPPNKRKRNVCSLKARSGNCKGYNPRWTYDHKEDICRGFVYSGCGGNANRFSTCLDCMRRCSGRDGHLRRCILLTPKFNDKYYVAWEPE</sequence>
<keyword evidence="6" id="KW-1015">Disulfide bond</keyword>
<evidence type="ECO:0000256" key="6">
    <source>
        <dbReference type="ARBA" id="ARBA00023157"/>
    </source>
</evidence>
<evidence type="ECO:0000313" key="12">
    <source>
        <dbReference type="Proteomes" id="UP000821866"/>
    </source>
</evidence>
<evidence type="ECO:0000256" key="2">
    <source>
        <dbReference type="ARBA" id="ARBA00022525"/>
    </source>
</evidence>
<dbReference type="Gene3D" id="4.10.410.10">
    <property type="entry name" value="Pancreatic trypsin inhibitor Kunitz domain"/>
    <property type="match status" value="3"/>
</dbReference>